<evidence type="ECO:0008006" key="3">
    <source>
        <dbReference type="Google" id="ProtNLM"/>
    </source>
</evidence>
<evidence type="ECO:0000313" key="2">
    <source>
        <dbReference type="Proteomes" id="UP000244911"/>
    </source>
</evidence>
<dbReference type="CDD" id="cd00248">
    <property type="entry name" value="Mth938-like"/>
    <property type="match status" value="1"/>
</dbReference>
<dbReference type="InterPro" id="IPR036748">
    <property type="entry name" value="MTH938-like_sf"/>
</dbReference>
<dbReference type="RefSeq" id="WP_108855696.1">
    <property type="nucleotide sequence ID" value="NZ_OMOI01000001.1"/>
</dbReference>
<sequence length="117" mass="12338">MQFHEVRYDSAQPVDSYGPGFFRIAGEVIEGPVLVTAETATGWGGLEDIAALTALKGQIDVLFLGMGAEIAHPPAPLREALEEAGIGIEMMGSAQACRTYNVLIAEGRRIALAALPV</sequence>
<organism evidence="1 2">
    <name type="scientific">Aliiroseovarius pelagivivens</name>
    <dbReference type="NCBI Taxonomy" id="1639690"/>
    <lineage>
        <taxon>Bacteria</taxon>
        <taxon>Pseudomonadati</taxon>
        <taxon>Pseudomonadota</taxon>
        <taxon>Alphaproteobacteria</taxon>
        <taxon>Rhodobacterales</taxon>
        <taxon>Paracoccaceae</taxon>
        <taxon>Aliiroseovarius</taxon>
    </lineage>
</organism>
<dbReference type="AlphaFoldDB" id="A0A2R8AHT8"/>
<dbReference type="Gene3D" id="3.40.1230.10">
    <property type="entry name" value="MTH938-like"/>
    <property type="match status" value="1"/>
</dbReference>
<dbReference type="Pfam" id="PF04430">
    <property type="entry name" value="DUF498"/>
    <property type="match status" value="1"/>
</dbReference>
<evidence type="ECO:0000313" key="1">
    <source>
        <dbReference type="EMBL" id="SPF75613.1"/>
    </source>
</evidence>
<reference evidence="1 2" key="1">
    <citation type="submission" date="2018-03" db="EMBL/GenBank/DDBJ databases">
        <authorList>
            <person name="Keele B.F."/>
        </authorList>
    </citation>
    <scope>NUCLEOTIDE SEQUENCE [LARGE SCALE GENOMIC DNA]</scope>
    <source>
        <strain evidence="1 2">CECT 8811</strain>
    </source>
</reference>
<name>A0A2R8AHT8_9RHOB</name>
<dbReference type="EMBL" id="OMOI01000001">
    <property type="protein sequence ID" value="SPF75613.1"/>
    <property type="molecule type" value="Genomic_DNA"/>
</dbReference>
<dbReference type="Proteomes" id="UP000244911">
    <property type="component" value="Unassembled WGS sequence"/>
</dbReference>
<dbReference type="PANTHER" id="PTHR21192">
    <property type="entry name" value="NUCLEAR PROTEIN E3-3"/>
    <property type="match status" value="1"/>
</dbReference>
<dbReference type="SUPFAM" id="SSF64076">
    <property type="entry name" value="MTH938-like"/>
    <property type="match status" value="1"/>
</dbReference>
<keyword evidence="2" id="KW-1185">Reference proteome</keyword>
<dbReference type="PANTHER" id="PTHR21192:SF2">
    <property type="entry name" value="NADH DEHYDROGENASE [UBIQUINONE] 1 ALPHA SUBCOMPLEX ASSEMBLY FACTOR 3"/>
    <property type="match status" value="1"/>
</dbReference>
<protein>
    <recommendedName>
        <fullName evidence="3">Mth938-like domain-containing protein</fullName>
    </recommendedName>
</protein>
<proteinExistence type="predicted"/>
<dbReference type="InterPro" id="IPR007523">
    <property type="entry name" value="NDUFAF3/AAMDC"/>
</dbReference>
<accession>A0A2R8AHT8</accession>
<gene>
    <name evidence="1" type="ORF">ALP8811_00606</name>
</gene>
<dbReference type="OrthoDB" id="7351393at2"/>